<feature type="compositionally biased region" description="Low complexity" evidence="5">
    <location>
        <begin position="7"/>
        <end position="29"/>
    </location>
</feature>
<comment type="caution">
    <text evidence="7">The sequence shown here is derived from an EMBL/GenBank/DDBJ whole genome shotgun (WGS) entry which is preliminary data.</text>
</comment>
<evidence type="ECO:0000256" key="3">
    <source>
        <dbReference type="ARBA" id="ARBA00025278"/>
    </source>
</evidence>
<dbReference type="Proteomes" id="UP001358417">
    <property type="component" value="Unassembled WGS sequence"/>
</dbReference>
<dbReference type="AlphaFoldDB" id="A0AAV9NB22"/>
<evidence type="ECO:0000256" key="4">
    <source>
        <dbReference type="RuleBase" id="RU000383"/>
    </source>
</evidence>
<dbReference type="RefSeq" id="XP_064706749.1">
    <property type="nucleotide sequence ID" value="XM_064845895.1"/>
</dbReference>
<dbReference type="EMBL" id="JAVRRD010000012">
    <property type="protein sequence ID" value="KAK5053307.1"/>
    <property type="molecule type" value="Genomic_DNA"/>
</dbReference>
<dbReference type="Pfam" id="PF00134">
    <property type="entry name" value="Cyclin_N"/>
    <property type="match status" value="1"/>
</dbReference>
<dbReference type="GO" id="GO:0016538">
    <property type="term" value="F:cyclin-dependent protein serine/threonine kinase regulator activity"/>
    <property type="evidence" value="ECO:0007669"/>
    <property type="project" value="InterPro"/>
</dbReference>
<dbReference type="InterPro" id="IPR013763">
    <property type="entry name" value="Cyclin-like_dom"/>
</dbReference>
<accession>A0AAV9NB22</accession>
<protein>
    <recommendedName>
        <fullName evidence="2">RNA polymerase II holoenzyme cyclin-like subunit</fullName>
    </recommendedName>
</protein>
<feature type="region of interest" description="Disordered" evidence="5">
    <location>
        <begin position="329"/>
        <end position="413"/>
    </location>
</feature>
<sequence length="413" mass="46197">MNGAGETNSGNNVAATSSTTTTTTTTVATPRRNGPMPNFVQVAKSYVFEQEIQQCLKETGVSQAREDSMRLAGVQWIENVRRALKLPVRTFNTAVMYYHKFRLQHSDGEYDFVHAAAAALFSACKVEDTLKKSRDILCAAHNLKAGRHEQLSPDDQFFEHQSRAIIGLERLMLEASGFDFRSRHPQELLIKLAKFYRFEKTSQVVKTAYSMSLDLYRTFAPLKQQSATLAFACLELAGRLLGEEHQEIWSGVDYSSWKINRALVMETLLDLLELYTHHRNQTAIGPEFPVDVFLSVRIPLNQESEARRLPRFTEWLKIPNEKNVSGYGPVALNGAANGSHHSRSSSKNVSPKDMTSPSTNSSSGPGSGSTAATSVPGARPRIGERGREGTIRFILNPDREREEREIVDTFRRA</sequence>
<dbReference type="CDD" id="cd20546">
    <property type="entry name" value="CYCLIN_SpCG1C_ScCTK2-like_rpt2"/>
    <property type="match status" value="1"/>
</dbReference>
<keyword evidence="4" id="KW-0195">Cyclin</keyword>
<evidence type="ECO:0000256" key="1">
    <source>
        <dbReference type="ARBA" id="ARBA00008638"/>
    </source>
</evidence>
<feature type="compositionally biased region" description="Low complexity" evidence="5">
    <location>
        <begin position="355"/>
        <end position="380"/>
    </location>
</feature>
<feature type="compositionally biased region" description="Basic and acidic residues" evidence="5">
    <location>
        <begin position="381"/>
        <end position="390"/>
    </location>
</feature>
<feature type="compositionally biased region" description="Basic and acidic residues" evidence="5">
    <location>
        <begin position="397"/>
        <end position="413"/>
    </location>
</feature>
<dbReference type="InterPro" id="IPR043198">
    <property type="entry name" value="Cyclin/Ssn8"/>
</dbReference>
<dbReference type="PANTHER" id="PTHR10026">
    <property type="entry name" value="CYCLIN"/>
    <property type="match status" value="1"/>
</dbReference>
<evidence type="ECO:0000313" key="8">
    <source>
        <dbReference type="Proteomes" id="UP001358417"/>
    </source>
</evidence>
<organism evidence="7 8">
    <name type="scientific">Exophiala bonariae</name>
    <dbReference type="NCBI Taxonomy" id="1690606"/>
    <lineage>
        <taxon>Eukaryota</taxon>
        <taxon>Fungi</taxon>
        <taxon>Dikarya</taxon>
        <taxon>Ascomycota</taxon>
        <taxon>Pezizomycotina</taxon>
        <taxon>Eurotiomycetes</taxon>
        <taxon>Chaetothyriomycetidae</taxon>
        <taxon>Chaetothyriales</taxon>
        <taxon>Herpotrichiellaceae</taxon>
        <taxon>Exophiala</taxon>
    </lineage>
</organism>
<feature type="domain" description="Cyclin-like" evidence="6">
    <location>
        <begin position="187"/>
        <end position="273"/>
    </location>
</feature>
<proteinExistence type="inferred from homology"/>
<name>A0AAV9NB22_9EURO</name>
<dbReference type="InterPro" id="IPR036915">
    <property type="entry name" value="Cyclin-like_sf"/>
</dbReference>
<evidence type="ECO:0000259" key="6">
    <source>
        <dbReference type="SMART" id="SM00385"/>
    </source>
</evidence>
<reference evidence="7 8" key="1">
    <citation type="submission" date="2023-08" db="EMBL/GenBank/DDBJ databases">
        <title>Black Yeasts Isolated from many extreme environments.</title>
        <authorList>
            <person name="Coleine C."/>
            <person name="Stajich J.E."/>
            <person name="Selbmann L."/>
        </authorList>
    </citation>
    <scope>NUCLEOTIDE SEQUENCE [LARGE SCALE GENOMIC DNA]</scope>
    <source>
        <strain evidence="7 8">CCFEE 5792</strain>
    </source>
</reference>
<dbReference type="GeneID" id="89970493"/>
<dbReference type="SMART" id="SM00385">
    <property type="entry name" value="CYCLIN"/>
    <property type="match status" value="2"/>
</dbReference>
<evidence type="ECO:0000313" key="7">
    <source>
        <dbReference type="EMBL" id="KAK5053307.1"/>
    </source>
</evidence>
<dbReference type="Gene3D" id="1.10.472.10">
    <property type="entry name" value="Cyclin-like"/>
    <property type="match status" value="2"/>
</dbReference>
<feature type="domain" description="Cyclin-like" evidence="6">
    <location>
        <begin position="75"/>
        <end position="174"/>
    </location>
</feature>
<dbReference type="FunFam" id="1.10.472.10:FF:000101">
    <property type="entry name" value="Cyclin, putative"/>
    <property type="match status" value="1"/>
</dbReference>
<evidence type="ECO:0000256" key="2">
    <source>
        <dbReference type="ARBA" id="ARBA00014912"/>
    </source>
</evidence>
<keyword evidence="8" id="KW-1185">Reference proteome</keyword>
<dbReference type="SUPFAM" id="SSF47954">
    <property type="entry name" value="Cyclin-like"/>
    <property type="match status" value="2"/>
</dbReference>
<dbReference type="FunFam" id="1.10.472.10:FF:000073">
    <property type="entry name" value="C-type cyclin"/>
    <property type="match status" value="1"/>
</dbReference>
<dbReference type="InterPro" id="IPR006671">
    <property type="entry name" value="Cyclin_N"/>
</dbReference>
<dbReference type="GO" id="GO:0006357">
    <property type="term" value="P:regulation of transcription by RNA polymerase II"/>
    <property type="evidence" value="ECO:0007669"/>
    <property type="project" value="InterPro"/>
</dbReference>
<gene>
    <name evidence="7" type="ORF">LTR84_002281</name>
</gene>
<comment type="function">
    <text evidence="3">Component of the SRB8-11 complex. The SRB8-11 complex is a regulatory module of the Mediator complex which is itself involved in regulation of basal and activated RNA polymerase II-dependent transcription. The SRB8-11 complex may be involved in the transcriptional repression of a subset of genes regulated by Mediator. It may inhibit the association of the Mediator complex with RNA polymerase II to form the holoenzyme complex. The SRB8-11 complex phosphorylates the C-terminal domain (CTD) of the largest subunit of RNA polymerase II.</text>
</comment>
<comment type="similarity">
    <text evidence="1">Belongs to the cyclin family. Cyclin C subfamily.</text>
</comment>
<feature type="region of interest" description="Disordered" evidence="5">
    <location>
        <begin position="1"/>
        <end position="35"/>
    </location>
</feature>
<evidence type="ECO:0000256" key="5">
    <source>
        <dbReference type="SAM" id="MobiDB-lite"/>
    </source>
</evidence>